<gene>
    <name evidence="3" type="ORF">M404DRAFT_212523</name>
    <name evidence="4" type="ORF">M404DRAFT_830202</name>
</gene>
<reference evidence="3" key="3">
    <citation type="submission" date="2015-02" db="EMBL/GenBank/DDBJ databases">
        <title>Evolutionary Origins and Diversification of the Mycorrhizal Mutualists.</title>
        <authorList>
            <consortium name="DOE Joint Genome Institute"/>
            <consortium name="Mycorrhizal Genomics Consortium"/>
            <person name="Kohler A."/>
            <person name="Kuo A."/>
            <person name="Nagy L.G."/>
            <person name="Floudas D."/>
            <person name="Copeland A."/>
            <person name="Barry K.W."/>
            <person name="Cichocki N."/>
            <person name="Veneault-Fourrey C."/>
            <person name="LaButti K."/>
            <person name="Lindquist E.A."/>
            <person name="Lipzen A."/>
            <person name="Lundell T."/>
            <person name="Morin E."/>
            <person name="Murat C."/>
            <person name="Riley R."/>
            <person name="Ohm R."/>
            <person name="Sun H."/>
            <person name="Tunlid A."/>
            <person name="Henrissat B."/>
            <person name="Grigoriev I.V."/>
            <person name="Hibbett D.S."/>
            <person name="Martin F."/>
        </authorList>
    </citation>
    <scope>NUCLEOTIDE SEQUENCE</scope>
    <source>
        <strain evidence="3 5">Marx 270</strain>
    </source>
</reference>
<dbReference type="Pfam" id="PF14497">
    <property type="entry name" value="GST_C_3"/>
    <property type="match status" value="1"/>
</dbReference>
<name>A0A0C3KJP9_PISTI</name>
<dbReference type="InterPro" id="IPR004045">
    <property type="entry name" value="Glutathione_S-Trfase_N"/>
</dbReference>
<dbReference type="SUPFAM" id="SSF47616">
    <property type="entry name" value="GST C-terminal domain-like"/>
    <property type="match status" value="1"/>
</dbReference>
<dbReference type="PROSITE" id="PS50405">
    <property type="entry name" value="GST_CTER"/>
    <property type="match status" value="1"/>
</dbReference>
<dbReference type="GO" id="GO:0005737">
    <property type="term" value="C:cytoplasm"/>
    <property type="evidence" value="ECO:0007669"/>
    <property type="project" value="TreeGrafter"/>
</dbReference>
<dbReference type="InterPro" id="IPR036282">
    <property type="entry name" value="Glutathione-S-Trfase_C_sf"/>
</dbReference>
<dbReference type="Pfam" id="PF02798">
    <property type="entry name" value="GST_N"/>
    <property type="match status" value="1"/>
</dbReference>
<dbReference type="CDD" id="cd03044">
    <property type="entry name" value="GST_N_EF1Bgamma"/>
    <property type="match status" value="1"/>
</dbReference>
<dbReference type="Gene3D" id="1.20.1050.10">
    <property type="match status" value="1"/>
</dbReference>
<dbReference type="HOGENOM" id="CLU_011226_3_2_1"/>
<dbReference type="Gene3D" id="3.40.30.10">
    <property type="entry name" value="Glutaredoxin"/>
    <property type="match status" value="1"/>
</dbReference>
<evidence type="ECO:0000313" key="3">
    <source>
        <dbReference type="EMBL" id="KIO09802.1"/>
    </source>
</evidence>
<feature type="domain" description="GST N-terminal" evidence="1">
    <location>
        <begin position="3"/>
        <end position="84"/>
    </location>
</feature>
<dbReference type="Proteomes" id="UP000054217">
    <property type="component" value="Unassembled WGS sequence"/>
</dbReference>
<accession>A0A0C3KJP9</accession>
<evidence type="ECO:0000313" key="4">
    <source>
        <dbReference type="EMBL" id="KIO11031.1"/>
    </source>
</evidence>
<dbReference type="GO" id="GO:0006414">
    <property type="term" value="P:translational elongation"/>
    <property type="evidence" value="ECO:0007669"/>
    <property type="project" value="TreeGrafter"/>
</dbReference>
<dbReference type="EMBL" id="KN831950">
    <property type="protein sequence ID" value="KIO11031.1"/>
    <property type="molecule type" value="Genomic_DNA"/>
</dbReference>
<evidence type="ECO:0000259" key="1">
    <source>
        <dbReference type="PROSITE" id="PS50404"/>
    </source>
</evidence>
<dbReference type="SFLD" id="SFLDG00358">
    <property type="entry name" value="Main_(cytGST)"/>
    <property type="match status" value="1"/>
</dbReference>
<protein>
    <submittedName>
        <fullName evidence="3">Uncharacterized protein</fullName>
    </submittedName>
</protein>
<proteinExistence type="predicted"/>
<keyword evidence="5" id="KW-1185">Reference proteome</keyword>
<dbReference type="InterPro" id="IPR036249">
    <property type="entry name" value="Thioredoxin-like_sf"/>
</dbReference>
<dbReference type="AlphaFoldDB" id="A0A0C3KJP9"/>
<dbReference type="EMBL" id="KN831953">
    <property type="protein sequence ID" value="KIO09802.1"/>
    <property type="molecule type" value="Genomic_DNA"/>
</dbReference>
<dbReference type="GO" id="GO:0005634">
    <property type="term" value="C:nucleus"/>
    <property type="evidence" value="ECO:0007669"/>
    <property type="project" value="TreeGrafter"/>
</dbReference>
<dbReference type="InterPro" id="IPR010987">
    <property type="entry name" value="Glutathione-S-Trfase_C-like"/>
</dbReference>
<dbReference type="InterPro" id="IPR050802">
    <property type="entry name" value="EF-GSTs"/>
</dbReference>
<dbReference type="SFLD" id="SFLDS00019">
    <property type="entry name" value="Glutathione_Transferase_(cytos"/>
    <property type="match status" value="1"/>
</dbReference>
<dbReference type="PANTHER" id="PTHR43986">
    <property type="entry name" value="ELONGATION FACTOR 1-GAMMA"/>
    <property type="match status" value="1"/>
</dbReference>
<dbReference type="FunFam" id="3.40.30.10:FF:000142">
    <property type="entry name" value="Elongation factor 1 gamma"/>
    <property type="match status" value="1"/>
</dbReference>
<reference evidence="3 5" key="1">
    <citation type="submission" date="2014-04" db="EMBL/GenBank/DDBJ databases">
        <authorList>
            <consortium name="DOE Joint Genome Institute"/>
            <person name="Kuo A."/>
            <person name="Kohler A."/>
            <person name="Costa M.D."/>
            <person name="Nagy L.G."/>
            <person name="Floudas D."/>
            <person name="Copeland A."/>
            <person name="Barry K.W."/>
            <person name="Cichocki N."/>
            <person name="Veneault-Fourrey C."/>
            <person name="LaButti K."/>
            <person name="Lindquist E.A."/>
            <person name="Lipzen A."/>
            <person name="Lundell T."/>
            <person name="Morin E."/>
            <person name="Murat C."/>
            <person name="Sun H."/>
            <person name="Tunlid A."/>
            <person name="Henrissat B."/>
            <person name="Grigoriev I.V."/>
            <person name="Hibbett D.S."/>
            <person name="Martin F."/>
            <person name="Nordberg H.P."/>
            <person name="Cantor M.N."/>
            <person name="Hua S.X."/>
        </authorList>
    </citation>
    <scope>NUCLEOTIDE SEQUENCE [LARGE SCALE GENOMIC DNA]</scope>
    <source>
        <strain evidence="3 5">Marx 270</strain>
    </source>
</reference>
<evidence type="ECO:0000313" key="5">
    <source>
        <dbReference type="Proteomes" id="UP000054217"/>
    </source>
</evidence>
<feature type="domain" description="GST C-terminal" evidence="2">
    <location>
        <begin position="89"/>
        <end position="220"/>
    </location>
</feature>
<evidence type="ECO:0000259" key="2">
    <source>
        <dbReference type="PROSITE" id="PS50405"/>
    </source>
</evidence>
<organism evidence="3 5">
    <name type="scientific">Pisolithus tinctorius Marx 270</name>
    <dbReference type="NCBI Taxonomy" id="870435"/>
    <lineage>
        <taxon>Eukaryota</taxon>
        <taxon>Fungi</taxon>
        <taxon>Dikarya</taxon>
        <taxon>Basidiomycota</taxon>
        <taxon>Agaricomycotina</taxon>
        <taxon>Agaricomycetes</taxon>
        <taxon>Agaricomycetidae</taxon>
        <taxon>Boletales</taxon>
        <taxon>Sclerodermatineae</taxon>
        <taxon>Pisolithaceae</taxon>
        <taxon>Pisolithus</taxon>
    </lineage>
</organism>
<dbReference type="STRING" id="870435.A0A0C3KJP9"/>
<sequence>MTLIGKLYGHILQPQTKVIMSVAALSNLEIDLLPFEYGVTNQSPEFIQKFPLGKVPAFESLNGFKLTEGAAIARYVSSLVPDAGLLGRNAEETALVDQWVHFTEFEIHMDASMIYAGAGLNMLPGYNADRHKWHEERIVRSLRFLDNYLEKRPSGLLVNDNITLADIFLAVAIQRVGQTACGTAEREQTYPHVFAHYAKVMSEEKIKAVFGEPEFIEERLVCN</sequence>
<dbReference type="InterPro" id="IPR004046">
    <property type="entry name" value="GST_C"/>
</dbReference>
<dbReference type="PROSITE" id="PS50404">
    <property type="entry name" value="GST_NTER"/>
    <property type="match status" value="1"/>
</dbReference>
<dbReference type="OrthoDB" id="249703at2759"/>
<reference evidence="5" key="2">
    <citation type="submission" date="2015-01" db="EMBL/GenBank/DDBJ databases">
        <title>Evolutionary Origins and Diversification of the Mycorrhizal Mutualists.</title>
        <authorList>
            <consortium name="DOE Joint Genome Institute"/>
            <consortium name="Mycorrhizal Genomics Consortium"/>
            <person name="Kohler A."/>
            <person name="Kuo A."/>
            <person name="Nagy L.G."/>
            <person name="Floudas D."/>
            <person name="Copeland A."/>
            <person name="Barry K.W."/>
            <person name="Cichocki N."/>
            <person name="Veneault-Fourrey C."/>
            <person name="LaButti K."/>
            <person name="Lindquist E.A."/>
            <person name="Lipzen A."/>
            <person name="Lundell T."/>
            <person name="Morin E."/>
            <person name="Murat C."/>
            <person name="Riley R."/>
            <person name="Ohm R."/>
            <person name="Sun H."/>
            <person name="Tunlid A."/>
            <person name="Henrissat B."/>
            <person name="Grigoriev I.V."/>
            <person name="Hibbett D.S."/>
            <person name="Martin F."/>
        </authorList>
    </citation>
    <scope>NUCLEOTIDE SEQUENCE [LARGE SCALE GENOMIC DNA]</scope>
    <source>
        <strain evidence="5">Marx 270</strain>
    </source>
</reference>
<dbReference type="InterPro" id="IPR040079">
    <property type="entry name" value="Glutathione_S-Trfase"/>
</dbReference>
<dbReference type="PANTHER" id="PTHR43986:SF1">
    <property type="entry name" value="ELONGATION FACTOR 1-GAMMA"/>
    <property type="match status" value="1"/>
</dbReference>
<dbReference type="SUPFAM" id="SSF52833">
    <property type="entry name" value="Thioredoxin-like"/>
    <property type="match status" value="1"/>
</dbReference>